<sequence>MLQGTSPVSRLFFGRDDAEHDLADGLLGGVFLHTYAYREALSGRKSLIIGRKGAGKSAICRHLGATDGHPGTAVLITPDDAAGDEIRRFELQGVSGDTAKSLIWRYVFAVHAARYLCEHARTAHGWRARSSVKALRDFLEANDETGDERLYDRLRRGARGLQSANLSLKAFGFEAGLGLNGASEGARASRQLEVLENGVSAAFVDLGCAASHPPLLLLVDQLEQIWTIDPDSHALVTGLLLASKQVTGQYGGAIRCTLFLRADIYDTLHFGDADKFHSDELRISWSQEELAHLALSRAATSLKATALTPEQLWGDVFPPTVSGEPTAEYLFRRALPRPRDMIQFLNACRDAADRRGGEHITEEDVLTATEQFSRWKLTDLAREYSVTHPFLSQLFLLFDNHGYVTMRPALETRFEPHRERLQQEFADYADGLTPQGVLDVLFNIGFLGVKRGHAVVYSDGSQTPPQAGEDEFHVHPCFRPALGGLGPVDVTAYSPNRIGGGNFQLQVVQGRDVSLGVSREARLLDDVTRACERLIRQLIRAGLEDDRQEWVRAQIGHVLAHTSQVREELRSGASVDVTQHVLNAADYFGRLAVQLREQRMGDEPITRRLEDEARVLIRAAGGAVGGGGGSDSAP</sequence>
<dbReference type="InterPro" id="IPR059206">
    <property type="entry name" value="Sll1717-like"/>
</dbReference>
<dbReference type="EMBL" id="LMWV01000005">
    <property type="protein sequence ID" value="KUN69399.1"/>
    <property type="molecule type" value="Genomic_DNA"/>
</dbReference>
<comment type="caution">
    <text evidence="1">The sequence shown here is derived from an EMBL/GenBank/DDBJ whole genome shotgun (WGS) entry which is preliminary data.</text>
</comment>
<dbReference type="Proteomes" id="UP000054375">
    <property type="component" value="Unassembled WGS sequence"/>
</dbReference>
<proteinExistence type="predicted"/>
<name>A0A101S8C9_9ACTN</name>
<protein>
    <submittedName>
        <fullName evidence="1">Uncharacterized protein</fullName>
    </submittedName>
</protein>
<dbReference type="NCBIfam" id="NF047389">
    <property type="entry name" value="ATPase_Sll1717"/>
    <property type="match status" value="1"/>
</dbReference>
<evidence type="ECO:0000313" key="1">
    <source>
        <dbReference type="EMBL" id="KUN69399.1"/>
    </source>
</evidence>
<gene>
    <name evidence="1" type="ORF">AQJ54_06985</name>
</gene>
<organism evidence="1 2">
    <name type="scientific">Streptomyces griseorubiginosus</name>
    <dbReference type="NCBI Taxonomy" id="67304"/>
    <lineage>
        <taxon>Bacteria</taxon>
        <taxon>Bacillati</taxon>
        <taxon>Actinomycetota</taxon>
        <taxon>Actinomycetes</taxon>
        <taxon>Kitasatosporales</taxon>
        <taxon>Streptomycetaceae</taxon>
        <taxon>Streptomyces</taxon>
    </lineage>
</organism>
<accession>A0A101S8C9</accession>
<reference evidence="1 2" key="1">
    <citation type="submission" date="2015-10" db="EMBL/GenBank/DDBJ databases">
        <title>Draft genome sequence of Streptomyces griseorubiginosus DSM 40469, type strain for the species Streptomyces griseorubiginosus.</title>
        <authorList>
            <person name="Ruckert C."/>
            <person name="Winkler A."/>
            <person name="Kalinowski J."/>
            <person name="Kampfer P."/>
            <person name="Glaeser S."/>
        </authorList>
    </citation>
    <scope>NUCLEOTIDE SEQUENCE [LARGE SCALE GENOMIC DNA]</scope>
    <source>
        <strain evidence="1 2">DSM 40469</strain>
    </source>
</reference>
<keyword evidence="2" id="KW-1185">Reference proteome</keyword>
<dbReference type="AlphaFoldDB" id="A0A101S8C9"/>
<evidence type="ECO:0000313" key="2">
    <source>
        <dbReference type="Proteomes" id="UP000054375"/>
    </source>
</evidence>